<evidence type="ECO:0000256" key="1">
    <source>
        <dbReference type="SAM" id="Phobius"/>
    </source>
</evidence>
<evidence type="ECO:0000313" key="2">
    <source>
        <dbReference type="EMBL" id="TDL15914.1"/>
    </source>
</evidence>
<reference evidence="2 3" key="1">
    <citation type="submission" date="2018-06" db="EMBL/GenBank/DDBJ databases">
        <title>A transcriptomic atlas of mushroom development highlights an independent origin of complex multicellularity.</title>
        <authorList>
            <consortium name="DOE Joint Genome Institute"/>
            <person name="Krizsan K."/>
            <person name="Almasi E."/>
            <person name="Merenyi Z."/>
            <person name="Sahu N."/>
            <person name="Viragh M."/>
            <person name="Koszo T."/>
            <person name="Mondo S."/>
            <person name="Kiss B."/>
            <person name="Balint B."/>
            <person name="Kues U."/>
            <person name="Barry K."/>
            <person name="Hegedus J.C."/>
            <person name="Henrissat B."/>
            <person name="Johnson J."/>
            <person name="Lipzen A."/>
            <person name="Ohm R."/>
            <person name="Nagy I."/>
            <person name="Pangilinan J."/>
            <person name="Yan J."/>
            <person name="Xiong Y."/>
            <person name="Grigoriev I.V."/>
            <person name="Hibbett D.S."/>
            <person name="Nagy L.G."/>
        </authorList>
    </citation>
    <scope>NUCLEOTIDE SEQUENCE [LARGE SCALE GENOMIC DNA]</scope>
    <source>
        <strain evidence="2 3">SZMC22713</strain>
    </source>
</reference>
<dbReference type="Proteomes" id="UP000294933">
    <property type="component" value="Unassembled WGS sequence"/>
</dbReference>
<feature type="transmembrane region" description="Helical" evidence="1">
    <location>
        <begin position="46"/>
        <end position="67"/>
    </location>
</feature>
<keyword evidence="1" id="KW-0812">Transmembrane</keyword>
<dbReference type="PANTHER" id="PTHR12911">
    <property type="entry name" value="SAD1/UNC-84-LIKE PROTEIN-RELATED"/>
    <property type="match status" value="1"/>
</dbReference>
<keyword evidence="1" id="KW-1133">Transmembrane helix</keyword>
<evidence type="ECO:0008006" key="4">
    <source>
        <dbReference type="Google" id="ProtNLM"/>
    </source>
</evidence>
<dbReference type="STRING" id="50990.A0A4Y7PKA7"/>
<sequence>MPPHNKLDDKKFSSARFQRWDVKYLDQPLPKPSMAKSAPKGGDRSMPVVLIVFISVISSFTLNLLVLSTPRNFLTNSVGLNLFDRYLWNVMDQRVEARLLRYSKDGIGKRDFASVHGGAEVITSVTSATYKSGGGHANPSPEMALRPGVLHDKCWPTALRAGGRLGVSLAAPVIISDITIDHIAAELANNITKAEHEYRILAGRMSLDP</sequence>
<name>A0A4Y7PKA7_9AGAM</name>
<protein>
    <recommendedName>
        <fullName evidence="4">SUN domain-containing protein</fullName>
    </recommendedName>
</protein>
<keyword evidence="1" id="KW-0472">Membrane</keyword>
<dbReference type="AlphaFoldDB" id="A0A4Y7PKA7"/>
<dbReference type="OrthoDB" id="342281at2759"/>
<dbReference type="PANTHER" id="PTHR12911:SF8">
    <property type="entry name" value="KLAROID PROTEIN-RELATED"/>
    <property type="match status" value="1"/>
</dbReference>
<dbReference type="GO" id="GO:0043495">
    <property type="term" value="F:protein-membrane adaptor activity"/>
    <property type="evidence" value="ECO:0007669"/>
    <property type="project" value="TreeGrafter"/>
</dbReference>
<dbReference type="VEuPathDB" id="FungiDB:BD410DRAFT_844809"/>
<gene>
    <name evidence="2" type="ORF">BD410DRAFT_844809</name>
</gene>
<keyword evidence="3" id="KW-1185">Reference proteome</keyword>
<dbReference type="EMBL" id="ML170257">
    <property type="protein sequence ID" value="TDL15914.1"/>
    <property type="molecule type" value="Genomic_DNA"/>
</dbReference>
<organism evidence="2 3">
    <name type="scientific">Rickenella mellea</name>
    <dbReference type="NCBI Taxonomy" id="50990"/>
    <lineage>
        <taxon>Eukaryota</taxon>
        <taxon>Fungi</taxon>
        <taxon>Dikarya</taxon>
        <taxon>Basidiomycota</taxon>
        <taxon>Agaricomycotina</taxon>
        <taxon>Agaricomycetes</taxon>
        <taxon>Hymenochaetales</taxon>
        <taxon>Rickenellaceae</taxon>
        <taxon>Rickenella</taxon>
    </lineage>
</organism>
<accession>A0A4Y7PKA7</accession>
<proteinExistence type="predicted"/>
<dbReference type="InterPro" id="IPR045119">
    <property type="entry name" value="SUN1-5"/>
</dbReference>
<dbReference type="GO" id="GO:0034993">
    <property type="term" value="C:meiotic nuclear membrane microtubule tethering complex"/>
    <property type="evidence" value="ECO:0007669"/>
    <property type="project" value="TreeGrafter"/>
</dbReference>
<dbReference type="Gene3D" id="2.60.120.260">
    <property type="entry name" value="Galactose-binding domain-like"/>
    <property type="match status" value="1"/>
</dbReference>
<evidence type="ECO:0000313" key="3">
    <source>
        <dbReference type="Proteomes" id="UP000294933"/>
    </source>
</evidence>